<reference evidence="4 5" key="1">
    <citation type="submission" date="2015-12" db="EMBL/GenBank/DDBJ databases">
        <title>The genome of Folsomia candida.</title>
        <authorList>
            <person name="Faddeeva A."/>
            <person name="Derks M.F."/>
            <person name="Anvar Y."/>
            <person name="Smit S."/>
            <person name="Van Straalen N."/>
            <person name="Roelofs D."/>
        </authorList>
    </citation>
    <scope>NUCLEOTIDE SEQUENCE [LARGE SCALE GENOMIC DNA]</scope>
    <source>
        <strain evidence="4 5">VU population</strain>
        <tissue evidence="4">Whole body</tissue>
    </source>
</reference>
<feature type="region of interest" description="Disordered" evidence="1">
    <location>
        <begin position="453"/>
        <end position="489"/>
    </location>
</feature>
<comment type="caution">
    <text evidence="4">The sequence shown here is derived from an EMBL/GenBank/DDBJ whole genome shotgun (WGS) entry which is preliminary data.</text>
</comment>
<feature type="compositionally biased region" description="Low complexity" evidence="1">
    <location>
        <begin position="820"/>
        <end position="833"/>
    </location>
</feature>
<feature type="transmembrane region" description="Helical" evidence="2">
    <location>
        <begin position="201"/>
        <end position="223"/>
    </location>
</feature>
<keyword evidence="2" id="KW-1133">Transmembrane helix</keyword>
<dbReference type="InterPro" id="IPR038717">
    <property type="entry name" value="Tc1-like_DDE_dom"/>
</dbReference>
<dbReference type="Proteomes" id="UP000198287">
    <property type="component" value="Unassembled WGS sequence"/>
</dbReference>
<gene>
    <name evidence="4" type="ORF">Fcan01_23300</name>
</gene>
<feature type="transmembrane region" description="Helical" evidence="2">
    <location>
        <begin position="160"/>
        <end position="181"/>
    </location>
</feature>
<dbReference type="OrthoDB" id="6770629at2759"/>
<feature type="compositionally biased region" description="Acidic residues" evidence="1">
    <location>
        <begin position="626"/>
        <end position="641"/>
    </location>
</feature>
<evidence type="ECO:0000313" key="4">
    <source>
        <dbReference type="EMBL" id="OXA42191.1"/>
    </source>
</evidence>
<keyword evidence="2" id="KW-0472">Membrane</keyword>
<name>A0A226DC20_FOLCA</name>
<dbReference type="PANTHER" id="PTHR33939">
    <property type="entry name" value="PROTEIN CBG22215"/>
    <property type="match status" value="1"/>
</dbReference>
<feature type="transmembrane region" description="Helical" evidence="2">
    <location>
        <begin position="85"/>
        <end position="104"/>
    </location>
</feature>
<dbReference type="AlphaFoldDB" id="A0A226DC20"/>
<dbReference type="Pfam" id="PF13358">
    <property type="entry name" value="DDE_3"/>
    <property type="match status" value="1"/>
</dbReference>
<dbReference type="PANTHER" id="PTHR33939:SF1">
    <property type="entry name" value="DUF4371 DOMAIN-CONTAINING PROTEIN"/>
    <property type="match status" value="1"/>
</dbReference>
<keyword evidence="5" id="KW-1185">Reference proteome</keyword>
<feature type="compositionally biased region" description="Polar residues" evidence="1">
    <location>
        <begin position="453"/>
        <end position="470"/>
    </location>
</feature>
<evidence type="ECO:0000256" key="2">
    <source>
        <dbReference type="SAM" id="Phobius"/>
    </source>
</evidence>
<feature type="transmembrane region" description="Helical" evidence="2">
    <location>
        <begin position="230"/>
        <end position="249"/>
    </location>
</feature>
<organism evidence="4 5">
    <name type="scientific">Folsomia candida</name>
    <name type="common">Springtail</name>
    <dbReference type="NCBI Taxonomy" id="158441"/>
    <lineage>
        <taxon>Eukaryota</taxon>
        <taxon>Metazoa</taxon>
        <taxon>Ecdysozoa</taxon>
        <taxon>Arthropoda</taxon>
        <taxon>Hexapoda</taxon>
        <taxon>Collembola</taxon>
        <taxon>Entomobryomorpha</taxon>
        <taxon>Isotomoidea</taxon>
        <taxon>Isotomidae</taxon>
        <taxon>Proisotominae</taxon>
        <taxon>Folsomia</taxon>
    </lineage>
</organism>
<accession>A0A226DC20</accession>
<feature type="region of interest" description="Disordered" evidence="1">
    <location>
        <begin position="510"/>
        <end position="641"/>
    </location>
</feature>
<feature type="compositionally biased region" description="Polar residues" evidence="1">
    <location>
        <begin position="542"/>
        <end position="551"/>
    </location>
</feature>
<dbReference type="Gene3D" id="3.30.420.10">
    <property type="entry name" value="Ribonuclease H-like superfamily/Ribonuclease H"/>
    <property type="match status" value="1"/>
</dbReference>
<feature type="domain" description="Tc1-like transposase DDE" evidence="3">
    <location>
        <begin position="1008"/>
        <end position="1139"/>
    </location>
</feature>
<feature type="region of interest" description="Disordered" evidence="1">
    <location>
        <begin position="1168"/>
        <end position="1194"/>
    </location>
</feature>
<dbReference type="EMBL" id="LNIX01000027">
    <property type="protein sequence ID" value="OXA42191.1"/>
    <property type="molecule type" value="Genomic_DNA"/>
</dbReference>
<evidence type="ECO:0000256" key="1">
    <source>
        <dbReference type="SAM" id="MobiDB-lite"/>
    </source>
</evidence>
<proteinExistence type="predicted"/>
<evidence type="ECO:0000259" key="3">
    <source>
        <dbReference type="Pfam" id="PF13358"/>
    </source>
</evidence>
<feature type="region of interest" description="Disordered" evidence="1">
    <location>
        <begin position="813"/>
        <end position="848"/>
    </location>
</feature>
<feature type="compositionally biased region" description="Low complexity" evidence="1">
    <location>
        <begin position="552"/>
        <end position="616"/>
    </location>
</feature>
<feature type="transmembrane region" description="Helical" evidence="2">
    <location>
        <begin position="316"/>
        <end position="338"/>
    </location>
</feature>
<keyword evidence="2" id="KW-0812">Transmembrane</keyword>
<evidence type="ECO:0000313" key="5">
    <source>
        <dbReference type="Proteomes" id="UP000198287"/>
    </source>
</evidence>
<feature type="transmembrane region" description="Helical" evidence="2">
    <location>
        <begin position="48"/>
        <end position="65"/>
    </location>
</feature>
<protein>
    <submittedName>
        <fullName evidence="4">Myb-like protein V</fullName>
    </submittedName>
</protein>
<sequence length="1263" mass="141525">MYHDEAFKHLRRAVRVIQLSCFGLAYCFEWDTKTNQAIPLGNGWKYRNFQIICHLFIFFVAPAFLTRSYHLAMSPPGEETPTATGVTYGATIVVTGFVPMVWIFKKSSGPKKFVNVYLGTIMLEKHFEAICQNYHLNPAALTAVKACSKLITTFFYQVDYMAPLIFAVISFSPVSPVYTAIRSLLKVLDRILHIERFVSRSNLVTILIILTTGAPTSLGGVFLMATMGTCILISGYGVLCLYVWTLAIVPGGGPELPFNTALHMYHCLRHVMILHSEIARDFVAICLHHATLVVLSTGALYSMITELAKGNEMSVILVFSCVALILVCVWIEIFAIYFTAMSSTASNEFLREMRLKHGENKYRRRALRCLLPNYVNLEVVGSVDTSLNGVKMEYFANYLILPTTTPLLGASGGIRVSFSCYLSTCTLGTVGSASTLHPWRRLEVRADLNFKNPTRTVPENFQNKNPNQPETAGFSGFYGPNPKTLFKTRTDPKPFVRVCQNPNRPETVIVETRQTPNPNGFGFGSGLQGKPRPIVVQEGPEISTNPGRNQLPTTKVVTTSSQSSPTSGGRAQPLSPTRTTTPSPLSPTRTATASPLSPTRTATPSPLSPTRSTTPSPFVPPANTDIDTEIDRDGDNEEDQSDERCHILINEIGLDTTNFQFIELTRLCGSTQYKRKNTIALGAYMRRIHQDILHGEPQAVSARLLGITQAMIKRINSASRSNSILTPGKKRKTFCRVQSQIDDFDKDWLRRKISSFYKQGQIPLLENVYQSFMTYKTDGQDLSPEVSRVCLPFPVLGNRSTISGGYATNHTLQPGTFLRSNSTTPSTSGSSPTRQVASTSTTTDPPPVFHMSRKTFRKFLKTEMNFKYGKVETRAVICQRDDILKMRGKFLRDVRANEASPVPKKLSYIDETWIEADRSAANLFLSGKPMVSTLNSLDTSVSSLVNPNQRVSKGWIPRKCRKMKDMADYSWKDHKVSRGNRLIVLSACTESGIIPEASLVYEIAATNASADYHQNVNKDVFMSWLNTKLLPALDKTNESYIIVMDNAPYHSTSLKPKVAERRKFDKYYKWEIMEMVTEIIDKGGLKNDLYEVDREVVKRGYSILRLPPYGCDLNVIEFVWKMIKAEIRKRNAHQNLKEVKQIALQQRYWEEDGWFDGAMAQSPVIITEDEQEEDEEEDSEQEEEKDDEAGDFEEDSCQVTAQVINDCNIEDAAQFDYEREIGAFMHTSAPPSPKRRKTCVKRLNFAKPGRGRGRGRGRGGGSV</sequence>
<dbReference type="InterPro" id="IPR036397">
    <property type="entry name" value="RNaseH_sf"/>
</dbReference>
<feature type="compositionally biased region" description="Polar residues" evidence="1">
    <location>
        <begin position="834"/>
        <end position="843"/>
    </location>
</feature>
<feature type="transmembrane region" description="Helical" evidence="2">
    <location>
        <begin position="282"/>
        <end position="304"/>
    </location>
</feature>
<dbReference type="GO" id="GO:0003676">
    <property type="term" value="F:nucleic acid binding"/>
    <property type="evidence" value="ECO:0007669"/>
    <property type="project" value="InterPro"/>
</dbReference>